<dbReference type="AlphaFoldDB" id="A0A9N8EHI3"/>
<comment type="caution">
    <text evidence="1">The sequence shown here is derived from an EMBL/GenBank/DDBJ whole genome shotgun (WGS) entry which is preliminary data.</text>
</comment>
<proteinExistence type="predicted"/>
<gene>
    <name evidence="1" type="ORF">SEMRO_1199_G251730.1</name>
</gene>
<name>A0A9N8EHI3_9STRA</name>
<keyword evidence="2" id="KW-1185">Reference proteome</keyword>
<organism evidence="1 2">
    <name type="scientific">Seminavis robusta</name>
    <dbReference type="NCBI Taxonomy" id="568900"/>
    <lineage>
        <taxon>Eukaryota</taxon>
        <taxon>Sar</taxon>
        <taxon>Stramenopiles</taxon>
        <taxon>Ochrophyta</taxon>
        <taxon>Bacillariophyta</taxon>
        <taxon>Bacillariophyceae</taxon>
        <taxon>Bacillariophycidae</taxon>
        <taxon>Naviculales</taxon>
        <taxon>Naviculaceae</taxon>
        <taxon>Seminavis</taxon>
    </lineage>
</organism>
<evidence type="ECO:0000313" key="2">
    <source>
        <dbReference type="Proteomes" id="UP001153069"/>
    </source>
</evidence>
<dbReference type="Proteomes" id="UP001153069">
    <property type="component" value="Unassembled WGS sequence"/>
</dbReference>
<sequence>MKVSHHYTILAMAATAFAQGDTARKFHIRGLAKERRAQPQQICHCSPTADCITLGISYIPIQEHLDHGDAEGPCACEAPGGTEITSRCGSIALEGIPGVMQREVMKTFVKENILDYAVSSVSDVPIEYFDPTTANQDAIIDDFLEIFL</sequence>
<dbReference type="EMBL" id="CAICTM010001197">
    <property type="protein sequence ID" value="CAB9521481.1"/>
    <property type="molecule type" value="Genomic_DNA"/>
</dbReference>
<reference evidence="1" key="1">
    <citation type="submission" date="2020-06" db="EMBL/GenBank/DDBJ databases">
        <authorList>
            <consortium name="Plant Systems Biology data submission"/>
        </authorList>
    </citation>
    <scope>NUCLEOTIDE SEQUENCE</scope>
    <source>
        <strain evidence="1">D6</strain>
    </source>
</reference>
<accession>A0A9N8EHI3</accession>
<evidence type="ECO:0000313" key="1">
    <source>
        <dbReference type="EMBL" id="CAB9521481.1"/>
    </source>
</evidence>
<protein>
    <submittedName>
        <fullName evidence="1">Uncharacterized protein</fullName>
    </submittedName>
</protein>